<organism evidence="15 16">
    <name type="scientific">Castanea mollissima</name>
    <name type="common">Chinese chestnut</name>
    <dbReference type="NCBI Taxonomy" id="60419"/>
    <lineage>
        <taxon>Eukaryota</taxon>
        <taxon>Viridiplantae</taxon>
        <taxon>Streptophyta</taxon>
        <taxon>Embryophyta</taxon>
        <taxon>Tracheophyta</taxon>
        <taxon>Spermatophyta</taxon>
        <taxon>Magnoliopsida</taxon>
        <taxon>eudicotyledons</taxon>
        <taxon>Gunneridae</taxon>
        <taxon>Pentapetalae</taxon>
        <taxon>rosids</taxon>
        <taxon>fabids</taxon>
        <taxon>Fagales</taxon>
        <taxon>Fagaceae</taxon>
        <taxon>Castanea</taxon>
    </lineage>
</organism>
<dbReference type="PROSITE" id="PS50011">
    <property type="entry name" value="PROTEIN_KINASE_DOM"/>
    <property type="match status" value="1"/>
</dbReference>
<dbReference type="FunFam" id="3.30.200.20:FF:000046">
    <property type="entry name" value="Mitogen-activated protein kinase"/>
    <property type="match status" value="1"/>
</dbReference>
<keyword evidence="8 11" id="KW-0067">ATP-binding</keyword>
<dbReference type="PROSITE" id="PS01351">
    <property type="entry name" value="MAPK"/>
    <property type="match status" value="1"/>
</dbReference>
<comment type="cofactor">
    <cofactor evidence="13">
        <name>Mg(2+)</name>
        <dbReference type="ChEBI" id="CHEBI:18420"/>
    </cofactor>
</comment>
<dbReference type="InterPro" id="IPR050117">
    <property type="entry name" value="MAPK"/>
</dbReference>
<sequence>MAGTGQYGEFPAVPTHGSQFIQYNIFGNLFEVTAKYRPPIMPIGRGAYGIVCSVLNSETNELVAMKKIANAFDNHMDAKRTLREIKLLRHFDHENVVALKDVVPPPLRREFTDVYIATELMDTDLHQIIRSNQSLSEEHCQYFLYQILRGLKFIHSANVIHRDLKPSNLLLNANCDLKICDFGLARPTAENEFMTEYVVTRWYRAPELLLNSSDYTAAIDVWSVGCIFMELMNRKPLFPGKDHVHQMRLLIELLGTPTESDLGFVRNEDARRYIRQLPSHPRQPLAAVFSHVHPLAIDLIEKMFTFDPTKRITVEEALAHPYLARLHDIADEPVCPKPFSFDFEQQPLGEEQMKDMIYQEALSLNPENLIGRRL</sequence>
<evidence type="ECO:0000256" key="10">
    <source>
        <dbReference type="ARBA" id="ARBA00048312"/>
    </source>
</evidence>
<dbReference type="InterPro" id="IPR003527">
    <property type="entry name" value="MAP_kinase_CS"/>
</dbReference>
<dbReference type="GO" id="GO:0005524">
    <property type="term" value="F:ATP binding"/>
    <property type="evidence" value="ECO:0007669"/>
    <property type="project" value="UniProtKB-UniRule"/>
</dbReference>
<dbReference type="InterPro" id="IPR008271">
    <property type="entry name" value="Ser/Thr_kinase_AS"/>
</dbReference>
<comment type="catalytic activity">
    <reaction evidence="10">
        <text>L-seryl-[protein] + ATP = O-phospho-L-seryl-[protein] + ADP + H(+)</text>
        <dbReference type="Rhea" id="RHEA:17989"/>
        <dbReference type="Rhea" id="RHEA-COMP:9863"/>
        <dbReference type="Rhea" id="RHEA-COMP:11604"/>
        <dbReference type="ChEBI" id="CHEBI:15378"/>
        <dbReference type="ChEBI" id="CHEBI:29999"/>
        <dbReference type="ChEBI" id="CHEBI:30616"/>
        <dbReference type="ChEBI" id="CHEBI:83421"/>
        <dbReference type="ChEBI" id="CHEBI:456216"/>
        <dbReference type="EC" id="2.7.11.24"/>
    </reaction>
</comment>
<dbReference type="Gene3D" id="1.10.510.10">
    <property type="entry name" value="Transferase(Phosphotransferase) domain 1"/>
    <property type="match status" value="1"/>
</dbReference>
<dbReference type="PANTHER" id="PTHR24055">
    <property type="entry name" value="MITOGEN-ACTIVATED PROTEIN KINASE"/>
    <property type="match status" value="1"/>
</dbReference>
<dbReference type="Pfam" id="PF00069">
    <property type="entry name" value="Pkinase"/>
    <property type="match status" value="1"/>
</dbReference>
<accession>A0A8J4VLU2</accession>
<dbReference type="InterPro" id="IPR011009">
    <property type="entry name" value="Kinase-like_dom_sf"/>
</dbReference>
<evidence type="ECO:0000256" key="9">
    <source>
        <dbReference type="ARBA" id="ARBA00047592"/>
    </source>
</evidence>
<keyword evidence="5 13" id="KW-0808">Transferase</keyword>
<evidence type="ECO:0000256" key="3">
    <source>
        <dbReference type="ARBA" id="ARBA00022527"/>
    </source>
</evidence>
<dbReference type="PROSITE" id="PS00107">
    <property type="entry name" value="PROTEIN_KINASE_ATP"/>
    <property type="match status" value="1"/>
</dbReference>
<keyword evidence="13" id="KW-0460">Magnesium</keyword>
<name>A0A8J4VLU2_9ROSI</name>
<dbReference type="Gene3D" id="3.30.200.20">
    <property type="entry name" value="Phosphorylase Kinase, domain 1"/>
    <property type="match status" value="1"/>
</dbReference>
<dbReference type="GO" id="GO:0004707">
    <property type="term" value="F:MAP kinase activity"/>
    <property type="evidence" value="ECO:0007669"/>
    <property type="project" value="UniProtKB-EC"/>
</dbReference>
<evidence type="ECO:0000256" key="8">
    <source>
        <dbReference type="ARBA" id="ARBA00022840"/>
    </source>
</evidence>
<dbReference type="SUPFAM" id="SSF56112">
    <property type="entry name" value="Protein kinase-like (PK-like)"/>
    <property type="match status" value="1"/>
</dbReference>
<dbReference type="EC" id="2.7.11.24" evidence="2 13"/>
<evidence type="ECO:0000313" key="16">
    <source>
        <dbReference type="Proteomes" id="UP000737018"/>
    </source>
</evidence>
<evidence type="ECO:0000256" key="5">
    <source>
        <dbReference type="ARBA" id="ARBA00022679"/>
    </source>
</evidence>
<comment type="similarity">
    <text evidence="1">Belongs to the protein kinase superfamily. CMGC Ser/Thr protein kinase family. MAP kinase subfamily.</text>
</comment>
<evidence type="ECO:0000256" key="11">
    <source>
        <dbReference type="PROSITE-ProRule" id="PRU10141"/>
    </source>
</evidence>
<gene>
    <name evidence="15" type="ORF">CMV_013526</name>
</gene>
<feature type="binding site" evidence="11">
    <location>
        <position position="66"/>
    </location>
    <ligand>
        <name>ATP</name>
        <dbReference type="ChEBI" id="CHEBI:30616"/>
    </ligand>
</feature>
<dbReference type="InterPro" id="IPR017441">
    <property type="entry name" value="Protein_kinase_ATP_BS"/>
</dbReference>
<comment type="catalytic activity">
    <reaction evidence="9 13">
        <text>L-threonyl-[protein] + ATP = O-phospho-L-threonyl-[protein] + ADP + H(+)</text>
        <dbReference type="Rhea" id="RHEA:46608"/>
        <dbReference type="Rhea" id="RHEA-COMP:11060"/>
        <dbReference type="Rhea" id="RHEA-COMP:11605"/>
        <dbReference type="ChEBI" id="CHEBI:15378"/>
        <dbReference type="ChEBI" id="CHEBI:30013"/>
        <dbReference type="ChEBI" id="CHEBI:30616"/>
        <dbReference type="ChEBI" id="CHEBI:61977"/>
        <dbReference type="ChEBI" id="CHEBI:456216"/>
        <dbReference type="EC" id="2.7.11.24"/>
    </reaction>
</comment>
<evidence type="ECO:0000256" key="4">
    <source>
        <dbReference type="ARBA" id="ARBA00022553"/>
    </source>
</evidence>
<comment type="similarity">
    <text evidence="13">Belongs to the protein kinase superfamily. Ser/Thr protein kinase family. MAP kinase subfamily.</text>
</comment>
<evidence type="ECO:0000256" key="6">
    <source>
        <dbReference type="ARBA" id="ARBA00022741"/>
    </source>
</evidence>
<keyword evidence="4" id="KW-0597">Phosphoprotein</keyword>
<proteinExistence type="inferred from homology"/>
<keyword evidence="3 12" id="KW-0723">Serine/threonine-protein kinase</keyword>
<dbReference type="OrthoDB" id="192887at2759"/>
<dbReference type="SMART" id="SM00220">
    <property type="entry name" value="S_TKc"/>
    <property type="match status" value="1"/>
</dbReference>
<feature type="domain" description="Protein kinase" evidence="14">
    <location>
        <begin position="37"/>
        <end position="323"/>
    </location>
</feature>
<evidence type="ECO:0000259" key="14">
    <source>
        <dbReference type="PROSITE" id="PS50011"/>
    </source>
</evidence>
<dbReference type="InterPro" id="IPR000719">
    <property type="entry name" value="Prot_kinase_dom"/>
</dbReference>
<evidence type="ECO:0000256" key="12">
    <source>
        <dbReference type="RuleBase" id="RU000304"/>
    </source>
</evidence>
<reference evidence="15" key="1">
    <citation type="submission" date="2020-03" db="EMBL/GenBank/DDBJ databases">
        <title>Castanea mollissima Vanexum genome sequencing.</title>
        <authorList>
            <person name="Staton M."/>
        </authorList>
    </citation>
    <scope>NUCLEOTIDE SEQUENCE</scope>
    <source>
        <tissue evidence="15">Leaf</tissue>
    </source>
</reference>
<protein>
    <recommendedName>
        <fullName evidence="2 13">Mitogen-activated protein kinase</fullName>
        <ecNumber evidence="2 13">2.7.11.24</ecNumber>
    </recommendedName>
</protein>
<keyword evidence="16" id="KW-1185">Reference proteome</keyword>
<dbReference type="FunFam" id="1.10.510.10:FF:000013">
    <property type="entry name" value="Mitogen-activated protein kinase"/>
    <property type="match status" value="1"/>
</dbReference>
<dbReference type="AlphaFoldDB" id="A0A8J4VLU2"/>
<keyword evidence="7 13" id="KW-0418">Kinase</keyword>
<dbReference type="PROSITE" id="PS00108">
    <property type="entry name" value="PROTEIN_KINASE_ST"/>
    <property type="match status" value="1"/>
</dbReference>
<keyword evidence="6 11" id="KW-0547">Nucleotide-binding</keyword>
<evidence type="ECO:0000313" key="15">
    <source>
        <dbReference type="EMBL" id="KAF3961902.1"/>
    </source>
</evidence>
<dbReference type="Proteomes" id="UP000737018">
    <property type="component" value="Unassembled WGS sequence"/>
</dbReference>
<comment type="caution">
    <text evidence="15">The sequence shown here is derived from an EMBL/GenBank/DDBJ whole genome shotgun (WGS) entry which is preliminary data.</text>
</comment>
<dbReference type="EMBL" id="JRKL02001814">
    <property type="protein sequence ID" value="KAF3961902.1"/>
    <property type="molecule type" value="Genomic_DNA"/>
</dbReference>
<evidence type="ECO:0000256" key="13">
    <source>
        <dbReference type="RuleBase" id="RU361165"/>
    </source>
</evidence>
<evidence type="ECO:0000256" key="7">
    <source>
        <dbReference type="ARBA" id="ARBA00022777"/>
    </source>
</evidence>
<comment type="activity regulation">
    <text evidence="13">Activated by threonine and tyrosine phosphorylation.</text>
</comment>
<dbReference type="CDD" id="cd07858">
    <property type="entry name" value="STKc_TEY_MAPK"/>
    <property type="match status" value="1"/>
</dbReference>
<evidence type="ECO:0000256" key="2">
    <source>
        <dbReference type="ARBA" id="ARBA00012411"/>
    </source>
</evidence>
<evidence type="ECO:0000256" key="1">
    <source>
        <dbReference type="ARBA" id="ARBA00008832"/>
    </source>
</evidence>